<gene>
    <name evidence="1" type="ORF">FMM02_00670</name>
</gene>
<protein>
    <submittedName>
        <fullName evidence="1">Uncharacterized protein</fullName>
    </submittedName>
</protein>
<evidence type="ECO:0000313" key="1">
    <source>
        <dbReference type="EMBL" id="QDP18603.1"/>
    </source>
</evidence>
<reference evidence="1 2" key="1">
    <citation type="submission" date="2019-07" db="EMBL/GenBank/DDBJ databases">
        <title>Sphingomonas AE3 Genome sequencing and assembly.</title>
        <authorList>
            <person name="Kim H."/>
        </authorList>
    </citation>
    <scope>NUCLEOTIDE SEQUENCE [LARGE SCALE GENOMIC DNA]</scope>
    <source>
        <strain evidence="1 2">AE3</strain>
    </source>
</reference>
<proteinExistence type="predicted"/>
<dbReference type="KEGG" id="sxa:FMM02_00670"/>
<keyword evidence="2" id="KW-1185">Reference proteome</keyword>
<dbReference type="RefSeq" id="WP_147493066.1">
    <property type="nucleotide sequence ID" value="NZ_CP041659.1"/>
</dbReference>
<accession>A0A516INV9</accession>
<name>A0A516INV9_9SPHN</name>
<organism evidence="1 2">
    <name type="scientific">Sphingomonas xanthus</name>
    <dbReference type="NCBI Taxonomy" id="2594473"/>
    <lineage>
        <taxon>Bacteria</taxon>
        <taxon>Pseudomonadati</taxon>
        <taxon>Pseudomonadota</taxon>
        <taxon>Alphaproteobacteria</taxon>
        <taxon>Sphingomonadales</taxon>
        <taxon>Sphingomonadaceae</taxon>
        <taxon>Sphingomonas</taxon>
    </lineage>
</organism>
<dbReference type="OrthoDB" id="7433243at2"/>
<dbReference type="AlphaFoldDB" id="A0A516INV9"/>
<evidence type="ECO:0000313" key="2">
    <source>
        <dbReference type="Proteomes" id="UP000321857"/>
    </source>
</evidence>
<dbReference type="EMBL" id="CP041659">
    <property type="protein sequence ID" value="QDP18603.1"/>
    <property type="molecule type" value="Genomic_DNA"/>
</dbReference>
<sequence length="83" mass="9590">MADIVYLDQDDPRPEGGEEEPWLFIDEREGKYFGSGGAWRESGEWVGYGSLEENDVSLERALQAAQRWAGRFNVETIYVFLKR</sequence>
<dbReference type="Proteomes" id="UP000321857">
    <property type="component" value="Chromosome"/>
</dbReference>